<dbReference type="RefSeq" id="WP_341835788.1">
    <property type="nucleotide sequence ID" value="NZ_CP149822.1"/>
</dbReference>
<dbReference type="PRINTS" id="PR00032">
    <property type="entry name" value="HTHARAC"/>
</dbReference>
<dbReference type="CDD" id="cd06986">
    <property type="entry name" value="cupin_MmsR-like_N"/>
    <property type="match status" value="1"/>
</dbReference>
<dbReference type="PROSITE" id="PS00041">
    <property type="entry name" value="HTH_ARAC_FAMILY_1"/>
    <property type="match status" value="1"/>
</dbReference>
<dbReference type="InterPro" id="IPR018060">
    <property type="entry name" value="HTH_AraC"/>
</dbReference>
<dbReference type="Pfam" id="PF12833">
    <property type="entry name" value="HTH_18"/>
    <property type="match status" value="1"/>
</dbReference>
<proteinExistence type="predicted"/>
<feature type="domain" description="HTH araC/xylS-type" evidence="4">
    <location>
        <begin position="193"/>
        <end position="291"/>
    </location>
</feature>
<dbReference type="InterPro" id="IPR009057">
    <property type="entry name" value="Homeodomain-like_sf"/>
</dbReference>
<sequence length="294" mass="33556">MIRKKEGFEGQRAIVLPRKVIAGPCAADPLVNGLYITDIGFYPKARYHFRQRNHGIDQHILIYCREGRGTATVGNRQYTLAPDDFIFIPAGSGHHYASDDTDAWTIYWVHFKGPRAADAVAAVERRFGGHHGRVTFQQKRLDLFEDMYASLERGYGNDNLGYANMCLWHYLAGFLYEEPFSLSEKHTSRDAVEQSISHMREHLGASLTLADLAGAANLSASHYSAVFRKRTGYSPLEYFHHLKIQKACQYLLFTDMRIKEIAWAVGIEDPYYFSRMFSKLMGVAPQQYRSKRGV</sequence>
<organism evidence="5 6">
    <name type="scientific">Chitinophaga pollutisoli</name>
    <dbReference type="NCBI Taxonomy" id="3133966"/>
    <lineage>
        <taxon>Bacteria</taxon>
        <taxon>Pseudomonadati</taxon>
        <taxon>Bacteroidota</taxon>
        <taxon>Chitinophagia</taxon>
        <taxon>Chitinophagales</taxon>
        <taxon>Chitinophagaceae</taxon>
        <taxon>Chitinophaga</taxon>
    </lineage>
</organism>
<dbReference type="EMBL" id="CP149822">
    <property type="protein sequence ID" value="WZN40924.1"/>
    <property type="molecule type" value="Genomic_DNA"/>
</dbReference>
<evidence type="ECO:0000313" key="5">
    <source>
        <dbReference type="EMBL" id="WZN40924.1"/>
    </source>
</evidence>
<dbReference type="SUPFAM" id="SSF51215">
    <property type="entry name" value="Regulatory protein AraC"/>
    <property type="match status" value="1"/>
</dbReference>
<dbReference type="InterPro" id="IPR003313">
    <property type="entry name" value="AraC-bd"/>
</dbReference>
<dbReference type="InterPro" id="IPR020449">
    <property type="entry name" value="Tscrpt_reg_AraC-type_HTH"/>
</dbReference>
<evidence type="ECO:0000313" key="6">
    <source>
        <dbReference type="Proteomes" id="UP001485459"/>
    </source>
</evidence>
<dbReference type="SMART" id="SM00342">
    <property type="entry name" value="HTH_ARAC"/>
    <property type="match status" value="1"/>
</dbReference>
<dbReference type="SUPFAM" id="SSF46689">
    <property type="entry name" value="Homeodomain-like"/>
    <property type="match status" value="2"/>
</dbReference>
<evidence type="ECO:0000256" key="2">
    <source>
        <dbReference type="ARBA" id="ARBA00023125"/>
    </source>
</evidence>
<keyword evidence="1" id="KW-0805">Transcription regulation</keyword>
<protein>
    <submittedName>
        <fullName evidence="5">AraC family transcriptional regulator</fullName>
    </submittedName>
</protein>
<dbReference type="InterPro" id="IPR018062">
    <property type="entry name" value="HTH_AraC-typ_CS"/>
</dbReference>
<dbReference type="Gene3D" id="2.60.120.280">
    <property type="entry name" value="Regulatory protein AraC"/>
    <property type="match status" value="1"/>
</dbReference>
<evidence type="ECO:0000256" key="3">
    <source>
        <dbReference type="ARBA" id="ARBA00023163"/>
    </source>
</evidence>
<reference evidence="6" key="1">
    <citation type="submission" date="2024-03" db="EMBL/GenBank/DDBJ databases">
        <title>Chitinophaga horti sp. nov., isolated from garden soil.</title>
        <authorList>
            <person name="Lee D.S."/>
            <person name="Han D.M."/>
            <person name="Baek J.H."/>
            <person name="Choi D.G."/>
            <person name="Jeon J.H."/>
            <person name="Jeon C.O."/>
        </authorList>
    </citation>
    <scope>NUCLEOTIDE SEQUENCE [LARGE SCALE GENOMIC DNA]</scope>
    <source>
        <strain evidence="6">GPA1</strain>
    </source>
</reference>
<evidence type="ECO:0000259" key="4">
    <source>
        <dbReference type="PROSITE" id="PS01124"/>
    </source>
</evidence>
<dbReference type="PANTHER" id="PTHR43280">
    <property type="entry name" value="ARAC-FAMILY TRANSCRIPTIONAL REGULATOR"/>
    <property type="match status" value="1"/>
</dbReference>
<keyword evidence="3" id="KW-0804">Transcription</keyword>
<gene>
    <name evidence="5" type="ORF">WJU16_23455</name>
</gene>
<dbReference type="Proteomes" id="UP001485459">
    <property type="component" value="Chromosome"/>
</dbReference>
<dbReference type="Gene3D" id="1.10.10.60">
    <property type="entry name" value="Homeodomain-like"/>
    <property type="match status" value="2"/>
</dbReference>
<evidence type="ECO:0000256" key="1">
    <source>
        <dbReference type="ARBA" id="ARBA00023015"/>
    </source>
</evidence>
<dbReference type="InterPro" id="IPR037923">
    <property type="entry name" value="HTH-like"/>
</dbReference>
<name>A0ABZ2YQ09_9BACT</name>
<dbReference type="Pfam" id="PF02311">
    <property type="entry name" value="AraC_binding"/>
    <property type="match status" value="1"/>
</dbReference>
<dbReference type="PANTHER" id="PTHR43280:SF30">
    <property type="entry name" value="MMSAB OPERON REGULATORY PROTEIN"/>
    <property type="match status" value="1"/>
</dbReference>
<dbReference type="PROSITE" id="PS01124">
    <property type="entry name" value="HTH_ARAC_FAMILY_2"/>
    <property type="match status" value="1"/>
</dbReference>
<accession>A0ABZ2YQ09</accession>
<keyword evidence="2" id="KW-0238">DNA-binding</keyword>
<keyword evidence="6" id="KW-1185">Reference proteome</keyword>